<accession>A0A9P6C6Q4</accession>
<keyword evidence="2" id="KW-1185">Reference proteome</keyword>
<dbReference type="EMBL" id="MU151105">
    <property type="protein sequence ID" value="KAF9450413.1"/>
    <property type="molecule type" value="Genomic_DNA"/>
</dbReference>
<dbReference type="InterPro" id="IPR034595">
    <property type="entry name" value="NDUFAF8"/>
</dbReference>
<organism evidence="1 2">
    <name type="scientific">Macrolepiota fuliginosa MF-IS2</name>
    <dbReference type="NCBI Taxonomy" id="1400762"/>
    <lineage>
        <taxon>Eukaryota</taxon>
        <taxon>Fungi</taxon>
        <taxon>Dikarya</taxon>
        <taxon>Basidiomycota</taxon>
        <taxon>Agaricomycotina</taxon>
        <taxon>Agaricomycetes</taxon>
        <taxon>Agaricomycetidae</taxon>
        <taxon>Agaricales</taxon>
        <taxon>Agaricineae</taxon>
        <taxon>Agaricaceae</taxon>
        <taxon>Macrolepiota</taxon>
    </lineage>
</organism>
<evidence type="ECO:0000313" key="2">
    <source>
        <dbReference type="Proteomes" id="UP000807342"/>
    </source>
</evidence>
<dbReference type="OrthoDB" id="3821113at2759"/>
<dbReference type="PANTHER" id="PTHR34561">
    <property type="entry name" value="NADH DEHYDROGENASE [UBIQUINONE] 1 ALPHA SUBCOMPLEX ASSEMBLY FACTOR 8"/>
    <property type="match status" value="1"/>
</dbReference>
<dbReference type="GO" id="GO:0032981">
    <property type="term" value="P:mitochondrial respiratory chain complex I assembly"/>
    <property type="evidence" value="ECO:0007669"/>
    <property type="project" value="InterPro"/>
</dbReference>
<comment type="caution">
    <text evidence="1">The sequence shown here is derived from an EMBL/GenBank/DDBJ whole genome shotgun (WGS) entry which is preliminary data.</text>
</comment>
<evidence type="ECO:0000313" key="1">
    <source>
        <dbReference type="EMBL" id="KAF9450413.1"/>
    </source>
</evidence>
<name>A0A9P6C6Q4_9AGAR</name>
<reference evidence="1" key="1">
    <citation type="submission" date="2020-11" db="EMBL/GenBank/DDBJ databases">
        <authorList>
            <consortium name="DOE Joint Genome Institute"/>
            <person name="Ahrendt S."/>
            <person name="Riley R."/>
            <person name="Andreopoulos W."/>
            <person name="Labutti K."/>
            <person name="Pangilinan J."/>
            <person name="Ruiz-Duenas F.J."/>
            <person name="Barrasa J.M."/>
            <person name="Sanchez-Garcia M."/>
            <person name="Camarero S."/>
            <person name="Miyauchi S."/>
            <person name="Serrano A."/>
            <person name="Linde D."/>
            <person name="Babiker R."/>
            <person name="Drula E."/>
            <person name="Ayuso-Fernandez I."/>
            <person name="Pacheco R."/>
            <person name="Padilla G."/>
            <person name="Ferreira P."/>
            <person name="Barriuso J."/>
            <person name="Kellner H."/>
            <person name="Castanera R."/>
            <person name="Alfaro M."/>
            <person name="Ramirez L."/>
            <person name="Pisabarro A.G."/>
            <person name="Kuo A."/>
            <person name="Tritt A."/>
            <person name="Lipzen A."/>
            <person name="He G."/>
            <person name="Yan M."/>
            <person name="Ng V."/>
            <person name="Cullen D."/>
            <person name="Martin F."/>
            <person name="Rosso M.-N."/>
            <person name="Henrissat B."/>
            <person name="Hibbett D."/>
            <person name="Martinez A.T."/>
            <person name="Grigoriev I.V."/>
        </authorList>
    </citation>
    <scope>NUCLEOTIDE SEQUENCE</scope>
    <source>
        <strain evidence="1">MF-IS2</strain>
    </source>
</reference>
<dbReference type="GO" id="GO:0005739">
    <property type="term" value="C:mitochondrion"/>
    <property type="evidence" value="ECO:0007669"/>
    <property type="project" value="InterPro"/>
</dbReference>
<dbReference type="PANTHER" id="PTHR34561:SF1">
    <property type="entry name" value="NADH DEHYDROGENASE [UBIQUINONE] 1 ALPHA SUBCOMPLEX ASSEMBLY FACTOR 8"/>
    <property type="match status" value="1"/>
</dbReference>
<evidence type="ECO:0008006" key="3">
    <source>
        <dbReference type="Google" id="ProtNLM"/>
    </source>
</evidence>
<protein>
    <recommendedName>
        <fullName evidence="3">IMS import disulfide relay-system CHCH-CHCH-like Cx9C domain-containing protein</fullName>
    </recommendedName>
</protein>
<dbReference type="Proteomes" id="UP000807342">
    <property type="component" value="Unassembled WGS sequence"/>
</dbReference>
<gene>
    <name evidence="1" type="ORF">P691DRAFT_665301</name>
</gene>
<sequence>MNASKIVKDTHTPLKKFAYATTVTCSTQASTYGKCIAANYTDVRKDMCKDEFAKFAECLRTTVS</sequence>
<proteinExistence type="predicted"/>
<dbReference type="AlphaFoldDB" id="A0A9P6C6Q4"/>